<dbReference type="PANTHER" id="PTHR30373:SF8">
    <property type="entry name" value="BLL7265 PROTEIN"/>
    <property type="match status" value="1"/>
</dbReference>
<organism evidence="2 3">
    <name type="scientific">Nibrella viscosa</name>
    <dbReference type="NCBI Taxonomy" id="1084524"/>
    <lineage>
        <taxon>Bacteria</taxon>
        <taxon>Pseudomonadati</taxon>
        <taxon>Bacteroidota</taxon>
        <taxon>Cytophagia</taxon>
        <taxon>Cytophagales</taxon>
        <taxon>Spirosomataceae</taxon>
        <taxon>Nibrella</taxon>
    </lineage>
</organism>
<proteinExistence type="predicted"/>
<evidence type="ECO:0000313" key="2">
    <source>
        <dbReference type="EMBL" id="GAA4407181.1"/>
    </source>
</evidence>
<dbReference type="InterPro" id="IPR007621">
    <property type="entry name" value="TPM_dom"/>
</dbReference>
<sequence>MSAINLFTAEQQQRIIAAIQKAELATSGEIRVHIEKKCSGDNPMERAIEIFGNLGMHQTAEHNGVLFYLATEDRKFAVIGDKGINERVPAGFWDSTKELLRTHFAAGNHTEGLCQGIAEAGRQLKQFFPRAHDDTNELSDEISFK</sequence>
<name>A0ABP8KIW1_9BACT</name>
<evidence type="ECO:0000259" key="1">
    <source>
        <dbReference type="Pfam" id="PF04536"/>
    </source>
</evidence>
<feature type="domain" description="TPM" evidence="1">
    <location>
        <begin position="5"/>
        <end position="122"/>
    </location>
</feature>
<accession>A0ABP8KIW1</accession>
<dbReference type="RefSeq" id="WP_345268045.1">
    <property type="nucleotide sequence ID" value="NZ_BAABHB010000005.1"/>
</dbReference>
<dbReference type="Gene3D" id="3.10.310.50">
    <property type="match status" value="1"/>
</dbReference>
<dbReference type="PANTHER" id="PTHR30373">
    <property type="entry name" value="UPF0603 PROTEIN YGCG"/>
    <property type="match status" value="1"/>
</dbReference>
<reference evidence="3" key="1">
    <citation type="journal article" date="2019" name="Int. J. Syst. Evol. Microbiol.">
        <title>The Global Catalogue of Microorganisms (GCM) 10K type strain sequencing project: providing services to taxonomists for standard genome sequencing and annotation.</title>
        <authorList>
            <consortium name="The Broad Institute Genomics Platform"/>
            <consortium name="The Broad Institute Genome Sequencing Center for Infectious Disease"/>
            <person name="Wu L."/>
            <person name="Ma J."/>
        </authorList>
    </citation>
    <scope>NUCLEOTIDE SEQUENCE [LARGE SCALE GENOMIC DNA]</scope>
    <source>
        <strain evidence="3">JCM 17925</strain>
    </source>
</reference>
<dbReference type="Proteomes" id="UP001500936">
    <property type="component" value="Unassembled WGS sequence"/>
</dbReference>
<keyword evidence="3" id="KW-1185">Reference proteome</keyword>
<dbReference type="Pfam" id="PF04536">
    <property type="entry name" value="TPM_phosphatase"/>
    <property type="match status" value="1"/>
</dbReference>
<protein>
    <submittedName>
        <fullName evidence="2">TPM domain-containing protein</fullName>
    </submittedName>
</protein>
<comment type="caution">
    <text evidence="2">The sequence shown here is derived from an EMBL/GenBank/DDBJ whole genome shotgun (WGS) entry which is preliminary data.</text>
</comment>
<dbReference type="EMBL" id="BAABHB010000005">
    <property type="protein sequence ID" value="GAA4407181.1"/>
    <property type="molecule type" value="Genomic_DNA"/>
</dbReference>
<gene>
    <name evidence="2" type="ORF">GCM10023187_27450</name>
</gene>
<evidence type="ECO:0000313" key="3">
    <source>
        <dbReference type="Proteomes" id="UP001500936"/>
    </source>
</evidence>